<accession>H8GLR2</accession>
<organism evidence="1 2">
    <name type="scientific">Methylomicrobium album BG8</name>
    <dbReference type="NCBI Taxonomy" id="686340"/>
    <lineage>
        <taxon>Bacteria</taxon>
        <taxon>Pseudomonadati</taxon>
        <taxon>Pseudomonadota</taxon>
        <taxon>Gammaproteobacteria</taxon>
        <taxon>Methylococcales</taxon>
        <taxon>Methylococcaceae</taxon>
        <taxon>Methylomicrobium</taxon>
    </lineage>
</organism>
<gene>
    <name evidence="1" type="ORF">Metal_2907</name>
</gene>
<dbReference type="AlphaFoldDB" id="H8GLR2"/>
<protein>
    <submittedName>
        <fullName evidence="1">Uncharacterized protein</fullName>
    </submittedName>
</protein>
<evidence type="ECO:0000313" key="2">
    <source>
        <dbReference type="Proteomes" id="UP000005090"/>
    </source>
</evidence>
<sequence length="98" mass="10800">MKKARIHLLSAKGDTVYPGTDNADPLRYFGQRFVDAGLGADTPGNPVLERAIKAVTKKKLPNAAFDDATLNMLDQNIKLFSKSIWIRIAQALKLDVKC</sequence>
<dbReference type="RefSeq" id="WP_005373274.1">
    <property type="nucleotide sequence ID" value="NZ_CM001475.1"/>
</dbReference>
<evidence type="ECO:0000313" key="1">
    <source>
        <dbReference type="EMBL" id="EIC30589.1"/>
    </source>
</evidence>
<reference evidence="1 2" key="1">
    <citation type="journal article" date="2013" name="Genome Announc.">
        <title>Genome Sequence of the Obligate Gammaproteobacterial Methanotroph Methylomicrobium album Strain BG8.</title>
        <authorList>
            <person name="Kits K.D."/>
            <person name="Kalyuzhnaya M.G."/>
            <person name="Klotz M.G."/>
            <person name="Jetten M.S."/>
            <person name="Op den Camp H.J."/>
            <person name="Vuilleumier S."/>
            <person name="Bringel F."/>
            <person name="Dispirito A.A."/>
            <person name="Murrell J.C."/>
            <person name="Bruce D."/>
            <person name="Cheng J.F."/>
            <person name="Copeland A."/>
            <person name="Goodwin L."/>
            <person name="Hauser L."/>
            <person name="Lajus A."/>
            <person name="Land M.L."/>
            <person name="Lapidus A."/>
            <person name="Lucas S."/>
            <person name="Medigue C."/>
            <person name="Pitluck S."/>
            <person name="Woyke T."/>
            <person name="Zeytun A."/>
            <person name="Stein L.Y."/>
        </authorList>
    </citation>
    <scope>NUCLEOTIDE SEQUENCE [LARGE SCALE GENOMIC DNA]</scope>
    <source>
        <strain evidence="1 2">BG8</strain>
    </source>
</reference>
<dbReference type="HOGENOM" id="CLU_2330492_0_0_6"/>
<dbReference type="Proteomes" id="UP000005090">
    <property type="component" value="Chromosome"/>
</dbReference>
<proteinExistence type="predicted"/>
<name>H8GLR2_METAL</name>
<dbReference type="EMBL" id="CM001475">
    <property type="protein sequence ID" value="EIC30589.1"/>
    <property type="molecule type" value="Genomic_DNA"/>
</dbReference>
<keyword evidence="2" id="KW-1185">Reference proteome</keyword>